<dbReference type="InterPro" id="IPR001810">
    <property type="entry name" value="F-box_dom"/>
</dbReference>
<dbReference type="AlphaFoldDB" id="A0A136IIG2"/>
<dbReference type="EMBL" id="KQ964350">
    <property type="protein sequence ID" value="KXJ84702.1"/>
    <property type="molecule type" value="Genomic_DNA"/>
</dbReference>
<accession>A0A136IIG2</accession>
<reference evidence="4" key="1">
    <citation type="submission" date="2016-02" db="EMBL/GenBank/DDBJ databases">
        <title>Draft genome sequence of Microdochium bolleyi, a fungal endophyte of beachgrass.</title>
        <authorList>
            <consortium name="DOE Joint Genome Institute"/>
            <person name="David A.S."/>
            <person name="May G."/>
            <person name="Haridas S."/>
            <person name="Lim J."/>
            <person name="Wang M."/>
            <person name="Labutti K."/>
            <person name="Lipzen A."/>
            <person name="Barry K."/>
            <person name="Grigoriev I.V."/>
        </authorList>
    </citation>
    <scope>NUCLEOTIDE SEQUENCE [LARGE SCALE GENOMIC DNA]</scope>
    <source>
        <strain evidence="4">J235TASD1</strain>
    </source>
</reference>
<evidence type="ECO:0000259" key="2">
    <source>
        <dbReference type="PROSITE" id="PS50181"/>
    </source>
</evidence>
<feature type="compositionally biased region" description="Basic and acidic residues" evidence="1">
    <location>
        <begin position="102"/>
        <end position="111"/>
    </location>
</feature>
<keyword evidence="4" id="KW-1185">Reference proteome</keyword>
<feature type="domain" description="F-box" evidence="2">
    <location>
        <begin position="1"/>
        <end position="54"/>
    </location>
</feature>
<dbReference type="PROSITE" id="PS50181">
    <property type="entry name" value="FBOX"/>
    <property type="match status" value="1"/>
</dbReference>
<organism evidence="3 4">
    <name type="scientific">Microdochium bolleyi</name>
    <dbReference type="NCBI Taxonomy" id="196109"/>
    <lineage>
        <taxon>Eukaryota</taxon>
        <taxon>Fungi</taxon>
        <taxon>Dikarya</taxon>
        <taxon>Ascomycota</taxon>
        <taxon>Pezizomycotina</taxon>
        <taxon>Sordariomycetes</taxon>
        <taxon>Xylariomycetidae</taxon>
        <taxon>Xylariales</taxon>
        <taxon>Microdochiaceae</taxon>
        <taxon>Microdochium</taxon>
    </lineage>
</organism>
<evidence type="ECO:0000313" key="3">
    <source>
        <dbReference type="EMBL" id="KXJ84702.1"/>
    </source>
</evidence>
<dbReference type="InParanoid" id="A0A136IIG2"/>
<protein>
    <recommendedName>
        <fullName evidence="2">F-box domain-containing protein</fullName>
    </recommendedName>
</protein>
<gene>
    <name evidence="3" type="ORF">Micbo1qcDRAFT_181427</name>
</gene>
<sequence length="522" mass="57404">MAILSLPTEILQQILALTAGDDYEHLMLTCSRIFRCEQDHLHQHNARRRRWRHIRIRSWENNADATVARSMADWLLGIAAYTEIAQYAQVLSVMLDHDSNVEEEAREKEEDWTGEPDEEDDSIATRASRNRGRGAYSRKFDPGLAWLRMEEQKSIDQGIASSWATAQGAVQVAMESPWLEAAGANGASWLARFPRFQEIVGEDNFTAGGEGVLQLISVRAGGSPGTAKCPSGASEGNVPLAQGSRRHMLGNSPLSSLRDVSHTGSRIGSNVDLAHRYYQNGSHRWPSKGPDPGNDTASPLLACRAASGIEKLDLRACVMDNASMASLVSHMPRPKELRCSHGEQGSLAYIWNVDPFLDAIAAAPGLASQGTIGVQLTSLAIGIQAQDRGTGNIRVEISTEATKSLWKFTALKQLEIDAELLLGPRIRSGTQGDPFDTYDQVPSLISILPEIETLKELILFIGPSTGATAWFLLLDGFARSRRRQLPRLSWITIKDTSIQEEWLRQMEWPWVGSSGGDVAVKE</sequence>
<dbReference type="Proteomes" id="UP000070501">
    <property type="component" value="Unassembled WGS sequence"/>
</dbReference>
<dbReference type="STRING" id="196109.A0A136IIG2"/>
<name>A0A136IIG2_9PEZI</name>
<feature type="compositionally biased region" description="Acidic residues" evidence="1">
    <location>
        <begin position="112"/>
        <end position="122"/>
    </location>
</feature>
<dbReference type="OrthoDB" id="5421601at2759"/>
<feature type="region of interest" description="Disordered" evidence="1">
    <location>
        <begin position="102"/>
        <end position="134"/>
    </location>
</feature>
<evidence type="ECO:0000313" key="4">
    <source>
        <dbReference type="Proteomes" id="UP000070501"/>
    </source>
</evidence>
<proteinExistence type="predicted"/>
<evidence type="ECO:0000256" key="1">
    <source>
        <dbReference type="SAM" id="MobiDB-lite"/>
    </source>
</evidence>